<dbReference type="EMBL" id="BJYZ01000008">
    <property type="protein sequence ID" value="GEO37956.1"/>
    <property type="molecule type" value="Genomic_DNA"/>
</dbReference>
<evidence type="ECO:0000313" key="2">
    <source>
        <dbReference type="Proteomes" id="UP000321523"/>
    </source>
</evidence>
<reference evidence="1 2" key="1">
    <citation type="submission" date="2019-07" db="EMBL/GenBank/DDBJ databases">
        <title>Whole genome shotgun sequence of Skermanella aerolata NBRC 106429.</title>
        <authorList>
            <person name="Hosoyama A."/>
            <person name="Uohara A."/>
            <person name="Ohji S."/>
            <person name="Ichikawa N."/>
        </authorList>
    </citation>
    <scope>NUCLEOTIDE SEQUENCE [LARGE SCALE GENOMIC DNA]</scope>
    <source>
        <strain evidence="1 2">NBRC 106429</strain>
    </source>
</reference>
<evidence type="ECO:0000313" key="1">
    <source>
        <dbReference type="EMBL" id="GEO37956.1"/>
    </source>
</evidence>
<name>A0A512DNA4_9PROT</name>
<sequence>MYLNDPQESVPRNSGIVEEAIEATAFQQPVFRSSLTEKLWQWWVTVSCEGIPRWSAFDITSHPTLAANIYLVRAIDGAFHLRLYGERAIQIIGHNATGEVITANSPGAISEHLHDYYSRVLRTGQCWRCTGPLFYAGREHRLFESVDIPLIRCGAEADTIIGVIDLID</sequence>
<organism evidence="1 2">
    <name type="scientific">Skermanella aerolata</name>
    <dbReference type="NCBI Taxonomy" id="393310"/>
    <lineage>
        <taxon>Bacteria</taxon>
        <taxon>Pseudomonadati</taxon>
        <taxon>Pseudomonadota</taxon>
        <taxon>Alphaproteobacteria</taxon>
        <taxon>Rhodospirillales</taxon>
        <taxon>Azospirillaceae</taxon>
        <taxon>Skermanella</taxon>
    </lineage>
</organism>
<dbReference type="AlphaFoldDB" id="A0A512DNA4"/>
<gene>
    <name evidence="1" type="ORF">SAE02_21040</name>
</gene>
<proteinExistence type="predicted"/>
<evidence type="ECO:0008006" key="3">
    <source>
        <dbReference type="Google" id="ProtNLM"/>
    </source>
</evidence>
<keyword evidence="2" id="KW-1185">Reference proteome</keyword>
<protein>
    <recommendedName>
        <fullName evidence="3">PAS domain-containing protein</fullName>
    </recommendedName>
</protein>
<comment type="caution">
    <text evidence="1">The sequence shown here is derived from an EMBL/GenBank/DDBJ whole genome shotgun (WGS) entry which is preliminary data.</text>
</comment>
<dbReference type="Proteomes" id="UP000321523">
    <property type="component" value="Unassembled WGS sequence"/>
</dbReference>
<accession>A0A512DNA4</accession>